<name>A0A5E4MYY7_9HEMI</name>
<dbReference type="AlphaFoldDB" id="A0A5E4MYY7"/>
<evidence type="ECO:0000313" key="3">
    <source>
        <dbReference type="Proteomes" id="UP000325440"/>
    </source>
</evidence>
<evidence type="ECO:0000313" key="2">
    <source>
        <dbReference type="EMBL" id="VVC36615.1"/>
    </source>
</evidence>
<feature type="compositionally biased region" description="Basic and acidic residues" evidence="1">
    <location>
        <begin position="28"/>
        <end position="49"/>
    </location>
</feature>
<dbReference type="EMBL" id="CABPRJ010001434">
    <property type="protein sequence ID" value="VVC36615.1"/>
    <property type="molecule type" value="Genomic_DNA"/>
</dbReference>
<feature type="compositionally biased region" description="Basic and acidic residues" evidence="1">
    <location>
        <begin position="70"/>
        <end position="84"/>
    </location>
</feature>
<evidence type="ECO:0000256" key="1">
    <source>
        <dbReference type="SAM" id="MobiDB-lite"/>
    </source>
</evidence>
<organism evidence="2 3">
    <name type="scientific">Cinara cedri</name>
    <dbReference type="NCBI Taxonomy" id="506608"/>
    <lineage>
        <taxon>Eukaryota</taxon>
        <taxon>Metazoa</taxon>
        <taxon>Ecdysozoa</taxon>
        <taxon>Arthropoda</taxon>
        <taxon>Hexapoda</taxon>
        <taxon>Insecta</taxon>
        <taxon>Pterygota</taxon>
        <taxon>Neoptera</taxon>
        <taxon>Paraneoptera</taxon>
        <taxon>Hemiptera</taxon>
        <taxon>Sternorrhyncha</taxon>
        <taxon>Aphidomorpha</taxon>
        <taxon>Aphidoidea</taxon>
        <taxon>Aphididae</taxon>
        <taxon>Lachninae</taxon>
        <taxon>Cinara</taxon>
    </lineage>
</organism>
<accession>A0A5E4MYY7</accession>
<reference evidence="2 3" key="1">
    <citation type="submission" date="2019-08" db="EMBL/GenBank/DDBJ databases">
        <authorList>
            <person name="Alioto T."/>
            <person name="Alioto T."/>
            <person name="Gomez Garrido J."/>
        </authorList>
    </citation>
    <scope>NUCLEOTIDE SEQUENCE [LARGE SCALE GENOMIC DNA]</scope>
</reference>
<proteinExistence type="predicted"/>
<gene>
    <name evidence="2" type="ORF">CINCED_3A010366</name>
</gene>
<dbReference type="Proteomes" id="UP000325440">
    <property type="component" value="Unassembled WGS sequence"/>
</dbReference>
<feature type="compositionally biased region" description="Low complexity" evidence="1">
    <location>
        <begin position="17"/>
        <end position="26"/>
    </location>
</feature>
<keyword evidence="3" id="KW-1185">Reference proteome</keyword>
<feature type="region of interest" description="Disordered" evidence="1">
    <location>
        <begin position="1"/>
        <end position="89"/>
    </location>
</feature>
<protein>
    <submittedName>
        <fullName evidence="2">Uncharacterized protein</fullName>
    </submittedName>
</protein>
<sequence>MVRKSNPLDSSRDSDSFSEGDGSASEASEERVQKEMSVKDGRVTRSRDTVDEDVFLDASNIEGEMGEIPECDRQRRGGRDDREGWNGAGADRYERIVRGVQSGVHRLEGSLAEARREREAASLEICRIREEAVDGEIRKTREPRLRNLAIVSPWNPKAITGVPDPPRGGVILTAVSLSARSEV</sequence>